<dbReference type="RefSeq" id="WP_133086535.1">
    <property type="nucleotide sequence ID" value="NZ_CP037864.1"/>
</dbReference>
<evidence type="ECO:0000313" key="1">
    <source>
        <dbReference type="EMBL" id="QBM23754.1"/>
    </source>
</evidence>
<dbReference type="KEGG" id="cars:E1B03_15500"/>
<dbReference type="EMBL" id="CP037864">
    <property type="protein sequence ID" value="QBM23754.1"/>
    <property type="molecule type" value="Genomic_DNA"/>
</dbReference>
<proteinExistence type="predicted"/>
<reference evidence="1 2" key="1">
    <citation type="submission" date="2019-03" db="EMBL/GenBank/DDBJ databases">
        <title>Complete genome sequence of an arsenate-respiring bacteria, Citrobacter sp. LY-1.</title>
        <authorList>
            <person name="Wang H."/>
            <person name="Liu Y."/>
            <person name="Li Q."/>
            <person name="Huang J."/>
        </authorList>
    </citation>
    <scope>NUCLEOTIDE SEQUENCE [LARGE SCALE GENOMIC DNA]</scope>
    <source>
        <strain evidence="1 2">LY-1</strain>
    </source>
</reference>
<protein>
    <submittedName>
        <fullName evidence="1">Uncharacterized protein</fullName>
    </submittedName>
</protein>
<evidence type="ECO:0000313" key="2">
    <source>
        <dbReference type="Proteomes" id="UP000293850"/>
    </source>
</evidence>
<accession>A0A4P6WL80</accession>
<sequence>MTTEQQEKWLNEKCKEMRTDRQPDLHEEWRRKQDEFYREINGDRRPVDLWRLFFTESMGIK</sequence>
<gene>
    <name evidence="1" type="ORF">E1B03_15500</name>
</gene>
<keyword evidence="2" id="KW-1185">Reference proteome</keyword>
<name>A0A4P6WL80_9ENTR</name>
<dbReference type="Proteomes" id="UP000293850">
    <property type="component" value="Chromosome"/>
</dbReference>
<organism evidence="1 2">
    <name type="scientific">Citrobacter arsenatis</name>
    <dbReference type="NCBI Taxonomy" id="2546350"/>
    <lineage>
        <taxon>Bacteria</taxon>
        <taxon>Pseudomonadati</taxon>
        <taxon>Pseudomonadota</taxon>
        <taxon>Gammaproteobacteria</taxon>
        <taxon>Enterobacterales</taxon>
        <taxon>Enterobacteriaceae</taxon>
        <taxon>Citrobacter</taxon>
    </lineage>
</organism>
<dbReference type="AlphaFoldDB" id="A0A4P6WL80"/>